<evidence type="ECO:0000313" key="2">
    <source>
        <dbReference type="EMBL" id="MCY1080495.1"/>
    </source>
</evidence>
<dbReference type="EMBL" id="JAPNKA010000001">
    <property type="protein sequence ID" value="MCY1080495.1"/>
    <property type="molecule type" value="Genomic_DNA"/>
</dbReference>
<keyword evidence="1" id="KW-0472">Membrane</keyword>
<sequence length="200" mass="20871">MGSASPGAAVGRLDLVNSLLRAVDRPAREALDMARRPLAATLAPALLGIFLVAATSASAGFVSPGGLRLAPRLDALRAVFEALLVVIPGTIVFAIYLRLRLTTRVLLAATSIGLLAAGLVATCVMPLMAFLVLVSQEAPLILALPSVFVPGLALATLAALPVRVITSLDSSRAAWWMSRAFAFFLGAVFLLRVHSSFLTL</sequence>
<feature type="transmembrane region" description="Helical" evidence="1">
    <location>
        <begin position="82"/>
        <end position="99"/>
    </location>
</feature>
<proteinExistence type="predicted"/>
<protein>
    <recommendedName>
        <fullName evidence="4">Yip1 domain-containing protein</fullName>
    </recommendedName>
</protein>
<reference evidence="2 3" key="1">
    <citation type="submission" date="2022-11" db="EMBL/GenBank/DDBJ databases">
        <title>Minimal conservation of predation-associated metabolite biosynthetic gene clusters underscores biosynthetic potential of Myxococcota including descriptions for ten novel species: Archangium lansinium sp. nov., Myxococcus landrumus sp. nov., Nannocystis bai.</title>
        <authorList>
            <person name="Ahearne A."/>
            <person name="Stevens C."/>
            <person name="Phillips K."/>
        </authorList>
    </citation>
    <scope>NUCLEOTIDE SEQUENCE [LARGE SCALE GENOMIC DNA]</scope>
    <source>
        <strain evidence="2 3">MIWBW</strain>
    </source>
</reference>
<feature type="transmembrane region" description="Helical" evidence="1">
    <location>
        <begin position="38"/>
        <end position="62"/>
    </location>
</feature>
<keyword evidence="3" id="KW-1185">Reference proteome</keyword>
<accession>A0ABT4AFQ9</accession>
<dbReference type="RefSeq" id="WP_267539156.1">
    <property type="nucleotide sequence ID" value="NZ_JAPNKA010000001.1"/>
</dbReference>
<feature type="transmembrane region" description="Helical" evidence="1">
    <location>
        <begin position="106"/>
        <end position="134"/>
    </location>
</feature>
<evidence type="ECO:0000256" key="1">
    <source>
        <dbReference type="SAM" id="Phobius"/>
    </source>
</evidence>
<evidence type="ECO:0000313" key="3">
    <source>
        <dbReference type="Proteomes" id="UP001207654"/>
    </source>
</evidence>
<keyword evidence="1" id="KW-1133">Transmembrane helix</keyword>
<keyword evidence="1" id="KW-0812">Transmembrane</keyword>
<organism evidence="2 3">
    <name type="scientific">Archangium lansingense</name>
    <dbReference type="NCBI Taxonomy" id="2995310"/>
    <lineage>
        <taxon>Bacteria</taxon>
        <taxon>Pseudomonadati</taxon>
        <taxon>Myxococcota</taxon>
        <taxon>Myxococcia</taxon>
        <taxon>Myxococcales</taxon>
        <taxon>Cystobacterineae</taxon>
        <taxon>Archangiaceae</taxon>
        <taxon>Archangium</taxon>
    </lineage>
</organism>
<feature type="transmembrane region" description="Helical" evidence="1">
    <location>
        <begin position="174"/>
        <end position="193"/>
    </location>
</feature>
<gene>
    <name evidence="2" type="ORF">OV287_39210</name>
</gene>
<name>A0ABT4AFQ9_9BACT</name>
<dbReference type="Proteomes" id="UP001207654">
    <property type="component" value="Unassembled WGS sequence"/>
</dbReference>
<comment type="caution">
    <text evidence="2">The sequence shown here is derived from an EMBL/GenBank/DDBJ whole genome shotgun (WGS) entry which is preliminary data.</text>
</comment>
<evidence type="ECO:0008006" key="4">
    <source>
        <dbReference type="Google" id="ProtNLM"/>
    </source>
</evidence>
<feature type="transmembrane region" description="Helical" evidence="1">
    <location>
        <begin position="140"/>
        <end position="162"/>
    </location>
</feature>